<evidence type="ECO:0000313" key="12">
    <source>
        <dbReference type="RefSeq" id="XP_017892331.1"/>
    </source>
</evidence>
<proteinExistence type="inferred from homology"/>
<feature type="compositionally biased region" description="Basic and acidic residues" evidence="8">
    <location>
        <begin position="310"/>
        <end position="319"/>
    </location>
</feature>
<feature type="region of interest" description="Disordered" evidence="8">
    <location>
        <begin position="394"/>
        <end position="427"/>
    </location>
</feature>
<evidence type="ECO:0000313" key="13">
    <source>
        <dbReference type="RefSeq" id="XP_017892333.1"/>
    </source>
</evidence>
<comment type="catalytic activity">
    <reaction evidence="7">
        <text>1D-myo-inositol 1,3,4,5,6-pentakisphosphate + ATP = 1D-myo-inositol hexakisphosphate + ADP + H(+)</text>
        <dbReference type="Rhea" id="RHEA:20313"/>
        <dbReference type="ChEBI" id="CHEBI:15378"/>
        <dbReference type="ChEBI" id="CHEBI:30616"/>
        <dbReference type="ChEBI" id="CHEBI:57733"/>
        <dbReference type="ChEBI" id="CHEBI:58130"/>
        <dbReference type="ChEBI" id="CHEBI:456216"/>
        <dbReference type="EC" id="2.7.1.158"/>
    </reaction>
</comment>
<feature type="region of interest" description="Disordered" evidence="8">
    <location>
        <begin position="450"/>
        <end position="474"/>
    </location>
</feature>
<dbReference type="InterPro" id="IPR043001">
    <property type="entry name" value="IP5_2-K_N_lobe"/>
</dbReference>
<evidence type="ECO:0000256" key="2">
    <source>
        <dbReference type="ARBA" id="ARBA00012023"/>
    </source>
</evidence>
<dbReference type="PANTHER" id="PTHR14456:SF2">
    <property type="entry name" value="INOSITOL-PENTAKISPHOSPHATE 2-KINASE"/>
    <property type="match status" value="1"/>
</dbReference>
<keyword evidence="6 7" id="KW-0067">ATP-binding</keyword>
<evidence type="ECO:0000256" key="1">
    <source>
        <dbReference type="ARBA" id="ARBA00007229"/>
    </source>
</evidence>
<dbReference type="RefSeq" id="XP_017892333.1">
    <property type="nucleotide sequence ID" value="XM_018036844.2"/>
</dbReference>
<dbReference type="InterPro" id="IPR009286">
    <property type="entry name" value="Ins_P5_2-kin"/>
</dbReference>
<dbReference type="Pfam" id="PF06090">
    <property type="entry name" value="Ins_P5_2-kin"/>
    <property type="match status" value="1"/>
</dbReference>
<evidence type="ECO:0000256" key="5">
    <source>
        <dbReference type="ARBA" id="ARBA00022777"/>
    </source>
</evidence>
<evidence type="ECO:0000313" key="16">
    <source>
        <dbReference type="RefSeq" id="XP_026675383.1"/>
    </source>
</evidence>
<gene>
    <name evidence="10 11 12 13 14 15 16" type="primary">LOC108632337</name>
</gene>
<feature type="compositionally biased region" description="Acidic residues" evidence="8">
    <location>
        <begin position="320"/>
        <end position="330"/>
    </location>
</feature>
<comment type="similarity">
    <text evidence="1">Belongs to the IPK1 type 2 family.</text>
</comment>
<evidence type="ECO:0000256" key="6">
    <source>
        <dbReference type="ARBA" id="ARBA00022840"/>
    </source>
</evidence>
<keyword evidence="4 7" id="KW-0547">Nucleotide-binding</keyword>
<evidence type="ECO:0000256" key="4">
    <source>
        <dbReference type="ARBA" id="ARBA00022741"/>
    </source>
</evidence>
<organism evidence="9 16">
    <name type="scientific">Ceratina calcarata</name>
    <dbReference type="NCBI Taxonomy" id="156304"/>
    <lineage>
        <taxon>Eukaryota</taxon>
        <taxon>Metazoa</taxon>
        <taxon>Ecdysozoa</taxon>
        <taxon>Arthropoda</taxon>
        <taxon>Hexapoda</taxon>
        <taxon>Insecta</taxon>
        <taxon>Pterygota</taxon>
        <taxon>Neoptera</taxon>
        <taxon>Endopterygota</taxon>
        <taxon>Hymenoptera</taxon>
        <taxon>Apocrita</taxon>
        <taxon>Aculeata</taxon>
        <taxon>Apoidea</taxon>
        <taxon>Anthophila</taxon>
        <taxon>Apidae</taxon>
        <taxon>Ceratina</taxon>
        <taxon>Zadontomerus</taxon>
    </lineage>
</organism>
<dbReference type="CTD" id="37360"/>
<dbReference type="RefSeq" id="XP_026675382.1">
    <property type="nucleotide sequence ID" value="XM_026819581.1"/>
</dbReference>
<evidence type="ECO:0000313" key="15">
    <source>
        <dbReference type="RefSeq" id="XP_026675382.1"/>
    </source>
</evidence>
<feature type="compositionally biased region" description="Low complexity" evidence="8">
    <location>
        <begin position="517"/>
        <end position="528"/>
    </location>
</feature>
<dbReference type="RefSeq" id="XP_026675383.1">
    <property type="nucleotide sequence ID" value="XM_026819582.1"/>
</dbReference>
<reference evidence="10 11" key="1">
    <citation type="submission" date="2025-04" db="UniProtKB">
        <authorList>
            <consortium name="RefSeq"/>
        </authorList>
    </citation>
    <scope>IDENTIFICATION</scope>
    <source>
        <tissue evidence="10 11">Whole body</tissue>
    </source>
</reference>
<dbReference type="GeneID" id="108632337"/>
<dbReference type="GO" id="GO:0005634">
    <property type="term" value="C:nucleus"/>
    <property type="evidence" value="ECO:0007669"/>
    <property type="project" value="TreeGrafter"/>
</dbReference>
<feature type="compositionally biased region" description="Basic and acidic residues" evidence="8">
    <location>
        <begin position="452"/>
        <end position="461"/>
    </location>
</feature>
<accession>A0AAJ7SDQ3</accession>
<protein>
    <recommendedName>
        <fullName evidence="2 7">Inositol-pentakisphosphate 2-kinase</fullName>
        <ecNumber evidence="2 7">2.7.1.158</ecNumber>
    </recommendedName>
</protein>
<dbReference type="KEGG" id="ccal:108632337"/>
<evidence type="ECO:0000256" key="3">
    <source>
        <dbReference type="ARBA" id="ARBA00022679"/>
    </source>
</evidence>
<feature type="compositionally biased region" description="Basic and acidic residues" evidence="8">
    <location>
        <begin position="394"/>
        <end position="413"/>
    </location>
</feature>
<keyword evidence="5 7" id="KW-0418">Kinase</keyword>
<dbReference type="GO" id="GO:0005524">
    <property type="term" value="F:ATP binding"/>
    <property type="evidence" value="ECO:0007669"/>
    <property type="project" value="UniProtKB-KW"/>
</dbReference>
<evidence type="ECO:0000256" key="8">
    <source>
        <dbReference type="SAM" id="MobiDB-lite"/>
    </source>
</evidence>
<comment type="domain">
    <text evidence="7">The EXKPK motif is conserved in inositol-pentakisphosphate 2-kinases of both family 1 and 2.</text>
</comment>
<dbReference type="PANTHER" id="PTHR14456">
    <property type="entry name" value="INOSITOL POLYPHOSPHATE KINASE 1"/>
    <property type="match status" value="1"/>
</dbReference>
<evidence type="ECO:0000313" key="9">
    <source>
        <dbReference type="Proteomes" id="UP000694925"/>
    </source>
</evidence>
<dbReference type="GO" id="GO:0035299">
    <property type="term" value="F:inositol-1,3,4,5,6-pentakisphosphate 2-kinase activity"/>
    <property type="evidence" value="ECO:0007669"/>
    <property type="project" value="UniProtKB-EC"/>
</dbReference>
<name>A0AAJ7SDQ3_9HYME</name>
<evidence type="ECO:0000313" key="10">
    <source>
        <dbReference type="RefSeq" id="XP_017892328.1"/>
    </source>
</evidence>
<dbReference type="RefSeq" id="XP_026675381.1">
    <property type="nucleotide sequence ID" value="XM_026819580.1"/>
</dbReference>
<comment type="function">
    <text evidence="7">Phosphorylates Ins(1,3,4,5,6)P5 at position 2 to form Ins(1,2,3,4,5,6)P6 (InsP6 or phytate).</text>
</comment>
<dbReference type="RefSeq" id="XP_017892330.1">
    <property type="nucleotide sequence ID" value="XM_018036841.2"/>
</dbReference>
<dbReference type="Gene3D" id="3.30.200.110">
    <property type="entry name" value="Inositol-pentakisphosphate 2-kinase, N-lobe"/>
    <property type="match status" value="1"/>
</dbReference>
<feature type="region of interest" description="Disordered" evidence="8">
    <location>
        <begin position="310"/>
        <end position="332"/>
    </location>
</feature>
<dbReference type="Proteomes" id="UP000694925">
    <property type="component" value="Unplaced"/>
</dbReference>
<evidence type="ECO:0000313" key="11">
    <source>
        <dbReference type="RefSeq" id="XP_017892330.1"/>
    </source>
</evidence>
<dbReference type="GO" id="GO:0032958">
    <property type="term" value="P:inositol phosphate biosynthetic process"/>
    <property type="evidence" value="ECO:0007669"/>
    <property type="project" value="TreeGrafter"/>
</dbReference>
<dbReference type="EC" id="2.7.1.158" evidence="2 7"/>
<sequence length="534" mass="61106">MDEGNSVVTTSTGNSVNVTRDTISEPVSTSFTTLSVVDCVYKGEGNSNIVIALPKERKVIRLRKLLPQDGVSPENAGLQRVKREVEFVQLVASCFLGPYVRVPEIVRLNIENVRQLLEVIRHSRPDGRRWKKTVDIHATKYPDYTFLQRRFDSNRFVRSETFCVEVKPKQGYLQNDNTSTKNIRKCPYCLMQYLKLKNGTIKERSSYCPLDLFSGVKTRMKQALRGLLKSPQNNLKIFKDGEVVYGNGSSTIDLERILKEWFQRSDSWNCSEFQKNEESTSEHTEQFCDLIHEALSRSTVSSKDFNRHRNHCKENHGSYDDDDDDDDDSEPIPYIDQALVERVDELLKLESCNWKGEQLPNDSVLGRILEMQKVPFVSAEHVYNAYSKHRESLTDDTIHSSLTKTHELGREETSDPEQESETGTTRRTSRLQNYLLFTCARDCSILMSFRETNPRKTTPGEDRDDTTGTPPGSRFVWDIGITDTEPKSLRCIEKHRERDTEILKSIVSVLEGREGTRTTTTTTTTTTTIGKKKG</sequence>
<dbReference type="AlphaFoldDB" id="A0AAJ7SDQ3"/>
<keyword evidence="9" id="KW-1185">Reference proteome</keyword>
<feature type="region of interest" description="Disordered" evidence="8">
    <location>
        <begin position="514"/>
        <end position="534"/>
    </location>
</feature>
<keyword evidence="3 7" id="KW-0808">Transferase</keyword>
<dbReference type="RefSeq" id="XP_017892328.1">
    <property type="nucleotide sequence ID" value="XM_018036839.2"/>
</dbReference>
<evidence type="ECO:0000256" key="7">
    <source>
        <dbReference type="RuleBase" id="RU364126"/>
    </source>
</evidence>
<dbReference type="RefSeq" id="XP_017892331.1">
    <property type="nucleotide sequence ID" value="XM_018036842.2"/>
</dbReference>
<evidence type="ECO:0000313" key="14">
    <source>
        <dbReference type="RefSeq" id="XP_026675381.1"/>
    </source>
</evidence>